<feature type="compositionally biased region" description="Low complexity" evidence="5">
    <location>
        <begin position="14"/>
        <end position="49"/>
    </location>
</feature>
<dbReference type="Proteomes" id="UP000799766">
    <property type="component" value="Unassembled WGS sequence"/>
</dbReference>
<feature type="region of interest" description="Disordered" evidence="5">
    <location>
        <begin position="391"/>
        <end position="461"/>
    </location>
</feature>
<keyword evidence="3 6" id="KW-1133">Transmembrane helix</keyword>
<evidence type="ECO:0000313" key="8">
    <source>
        <dbReference type="Proteomes" id="UP000799766"/>
    </source>
</evidence>
<dbReference type="GO" id="GO:0032469">
    <property type="term" value="P:endoplasmic reticulum calcium ion homeostasis"/>
    <property type="evidence" value="ECO:0007669"/>
    <property type="project" value="InterPro"/>
</dbReference>
<evidence type="ECO:0000313" key="7">
    <source>
        <dbReference type="EMBL" id="KAF2454043.1"/>
    </source>
</evidence>
<dbReference type="InterPro" id="IPR012879">
    <property type="entry name" value="CCDC47"/>
</dbReference>
<proteinExistence type="predicted"/>
<evidence type="ECO:0008006" key="9">
    <source>
        <dbReference type="Google" id="ProtNLM"/>
    </source>
</evidence>
<feature type="compositionally biased region" description="Basic and acidic residues" evidence="5">
    <location>
        <begin position="391"/>
        <end position="452"/>
    </location>
</feature>
<dbReference type="PANTHER" id="PTHR12883">
    <property type="entry name" value="ADIPOCYTE-SPECIFIC PROTEIN 4-RELATED"/>
    <property type="match status" value="1"/>
</dbReference>
<dbReference type="GO" id="GO:0005783">
    <property type="term" value="C:endoplasmic reticulum"/>
    <property type="evidence" value="ECO:0007669"/>
    <property type="project" value="InterPro"/>
</dbReference>
<feature type="transmembrane region" description="Helical" evidence="6">
    <location>
        <begin position="82"/>
        <end position="101"/>
    </location>
</feature>
<gene>
    <name evidence="7" type="ORF">BDY21DRAFT_111035</name>
</gene>
<keyword evidence="4 6" id="KW-0472">Membrane</keyword>
<evidence type="ECO:0000256" key="3">
    <source>
        <dbReference type="ARBA" id="ARBA00022989"/>
    </source>
</evidence>
<dbReference type="Pfam" id="PF07946">
    <property type="entry name" value="CCDC47"/>
    <property type="match status" value="1"/>
</dbReference>
<dbReference type="EMBL" id="MU001693">
    <property type="protein sequence ID" value="KAF2454043.1"/>
    <property type="molecule type" value="Genomic_DNA"/>
</dbReference>
<comment type="subcellular location">
    <subcellularLocation>
        <location evidence="1">Membrane</location>
        <topology evidence="1">Single-pass membrane protein</topology>
    </subcellularLocation>
</comment>
<evidence type="ECO:0000256" key="5">
    <source>
        <dbReference type="SAM" id="MobiDB-lite"/>
    </source>
</evidence>
<dbReference type="OrthoDB" id="10039147at2759"/>
<evidence type="ECO:0000256" key="6">
    <source>
        <dbReference type="SAM" id="Phobius"/>
    </source>
</evidence>
<protein>
    <recommendedName>
        <fullName evidence="9">DUF1682 domain protein</fullName>
    </recommendedName>
</protein>
<keyword evidence="2 6" id="KW-0812">Transmembrane</keyword>
<accession>A0A6A6NRX9</accession>
<evidence type="ECO:0000256" key="1">
    <source>
        <dbReference type="ARBA" id="ARBA00004167"/>
    </source>
</evidence>
<name>A0A6A6NRX9_9PEZI</name>
<dbReference type="PANTHER" id="PTHR12883:SF0">
    <property type="entry name" value="PAT COMPLEX SUBUNIT CCDC47"/>
    <property type="match status" value="1"/>
</dbReference>
<reference evidence="7" key="1">
    <citation type="journal article" date="2020" name="Stud. Mycol.">
        <title>101 Dothideomycetes genomes: a test case for predicting lifestyles and emergence of pathogens.</title>
        <authorList>
            <person name="Haridas S."/>
            <person name="Albert R."/>
            <person name="Binder M."/>
            <person name="Bloem J."/>
            <person name="Labutti K."/>
            <person name="Salamov A."/>
            <person name="Andreopoulos B."/>
            <person name="Baker S."/>
            <person name="Barry K."/>
            <person name="Bills G."/>
            <person name="Bluhm B."/>
            <person name="Cannon C."/>
            <person name="Castanera R."/>
            <person name="Culley D."/>
            <person name="Daum C."/>
            <person name="Ezra D."/>
            <person name="Gonzalez J."/>
            <person name="Henrissat B."/>
            <person name="Kuo A."/>
            <person name="Liang C."/>
            <person name="Lipzen A."/>
            <person name="Lutzoni F."/>
            <person name="Magnuson J."/>
            <person name="Mondo S."/>
            <person name="Nolan M."/>
            <person name="Ohm R."/>
            <person name="Pangilinan J."/>
            <person name="Park H.-J."/>
            <person name="Ramirez L."/>
            <person name="Alfaro M."/>
            <person name="Sun H."/>
            <person name="Tritt A."/>
            <person name="Yoshinaga Y."/>
            <person name="Zwiers L.-H."/>
            <person name="Turgeon B."/>
            <person name="Goodwin S."/>
            <person name="Spatafora J."/>
            <person name="Crous P."/>
            <person name="Grigoriev I."/>
        </authorList>
    </citation>
    <scope>NUCLEOTIDE SEQUENCE</scope>
    <source>
        <strain evidence="7">ATCC 16933</strain>
    </source>
</reference>
<keyword evidence="8" id="KW-1185">Reference proteome</keyword>
<evidence type="ECO:0000256" key="4">
    <source>
        <dbReference type="ARBA" id="ARBA00023136"/>
    </source>
</evidence>
<evidence type="ECO:0000256" key="2">
    <source>
        <dbReference type="ARBA" id="ARBA00022692"/>
    </source>
</evidence>
<feature type="region of interest" description="Disordered" evidence="5">
    <location>
        <begin position="12"/>
        <end position="60"/>
    </location>
</feature>
<sequence length="461" mass="50860">MAGIVQGLFGGGSTASPAPSAGDADFADFAGAPDPSPASVSPASAASPFDAPPGDPTGAAAGPAVPYTKWYRVWERTKPSDFYQEMFVMPFILMLALVHVWGARKNRRKAREWMAAHGPVLEAEFARVGYGGDRKMPSAESVEGAGLLQASDDPALDIPVELLKEKGPNEFTTYATGRQNVAFVDVKLTLAKRYNPFMRYMEAAMGFIFESLPVVVERMEATAYAFDGREAKLVPTPPGSEDAAERRKGLPSSALDGFVWAVVHKDLMKQLRDDRYDLSLTSTKDHPKLPAWASVMTEGGEITDAMLTPELISAIESAGEALEAYIISDQPLDKPQKLDDLIPRKRISLSLKLPSSPSDYAATLPLFRHLLRAADHLVGAGRFRPEALRRARATREDEARKIRRAGEDERAEERKLKADRDKKERRDAALKNMGADEQRKYLEKEREKEMRKSQKRKTVKG</sequence>
<dbReference type="GO" id="GO:0016020">
    <property type="term" value="C:membrane"/>
    <property type="evidence" value="ECO:0007669"/>
    <property type="project" value="UniProtKB-SubCell"/>
</dbReference>
<dbReference type="GO" id="GO:0005509">
    <property type="term" value="F:calcium ion binding"/>
    <property type="evidence" value="ECO:0007669"/>
    <property type="project" value="InterPro"/>
</dbReference>
<organism evidence="7 8">
    <name type="scientific">Lineolata rhizophorae</name>
    <dbReference type="NCBI Taxonomy" id="578093"/>
    <lineage>
        <taxon>Eukaryota</taxon>
        <taxon>Fungi</taxon>
        <taxon>Dikarya</taxon>
        <taxon>Ascomycota</taxon>
        <taxon>Pezizomycotina</taxon>
        <taxon>Dothideomycetes</taxon>
        <taxon>Dothideomycetes incertae sedis</taxon>
        <taxon>Lineolatales</taxon>
        <taxon>Lineolataceae</taxon>
        <taxon>Lineolata</taxon>
    </lineage>
</organism>
<dbReference type="AlphaFoldDB" id="A0A6A6NRX9"/>